<gene>
    <name evidence="9" type="ORF">DVK44_35515</name>
</gene>
<evidence type="ECO:0000259" key="8">
    <source>
        <dbReference type="Pfam" id="PF07992"/>
    </source>
</evidence>
<keyword evidence="5" id="KW-0521">NADP</keyword>
<dbReference type="InterPro" id="IPR036188">
    <property type="entry name" value="FAD/NAD-bd_sf"/>
</dbReference>
<dbReference type="RefSeq" id="WP_114664705.1">
    <property type="nucleotide sequence ID" value="NZ_CP031194.1"/>
</dbReference>
<organism evidence="9 10">
    <name type="scientific">Streptomyces paludis</name>
    <dbReference type="NCBI Taxonomy" id="2282738"/>
    <lineage>
        <taxon>Bacteria</taxon>
        <taxon>Bacillati</taxon>
        <taxon>Actinomycetota</taxon>
        <taxon>Actinomycetes</taxon>
        <taxon>Kitasatosporales</taxon>
        <taxon>Streptomycetaceae</taxon>
        <taxon>Streptomyces</taxon>
    </lineage>
</organism>
<dbReference type="EMBL" id="CP031194">
    <property type="protein sequence ID" value="AXG82165.1"/>
    <property type="molecule type" value="Genomic_DNA"/>
</dbReference>
<dbReference type="PRINTS" id="PR00411">
    <property type="entry name" value="PNDRDTASEI"/>
</dbReference>
<dbReference type="Gene3D" id="3.50.50.60">
    <property type="entry name" value="FAD/NAD(P)-binding domain"/>
    <property type="match status" value="2"/>
</dbReference>
<feature type="domain" description="FAD/NAD(P)-binding" evidence="8">
    <location>
        <begin position="65"/>
        <end position="276"/>
    </location>
</feature>
<dbReference type="InterPro" id="IPR023753">
    <property type="entry name" value="FAD/NAD-binding_dom"/>
</dbReference>
<keyword evidence="7" id="KW-0503">Monooxygenase</keyword>
<evidence type="ECO:0000313" key="10">
    <source>
        <dbReference type="Proteomes" id="UP000253868"/>
    </source>
</evidence>
<dbReference type="GO" id="GO:0016709">
    <property type="term" value="F:oxidoreductase activity, acting on paired donors, with incorporation or reduction of molecular oxygen, NAD(P)H as one donor, and incorporation of one atom of oxygen"/>
    <property type="evidence" value="ECO:0007669"/>
    <property type="project" value="UniProtKB-ARBA"/>
</dbReference>
<dbReference type="FunFam" id="3.50.50.60:FF:000341">
    <property type="entry name" value="Baeyer-Villiger monooxygenase"/>
    <property type="match status" value="1"/>
</dbReference>
<dbReference type="KEGG" id="spad:DVK44_35515"/>
<dbReference type="InterPro" id="IPR050775">
    <property type="entry name" value="FAD-binding_Monooxygenases"/>
</dbReference>
<reference evidence="10" key="1">
    <citation type="submission" date="2018-07" db="EMBL/GenBank/DDBJ databases">
        <authorList>
            <person name="Zhao J."/>
        </authorList>
    </citation>
    <scope>NUCLEOTIDE SEQUENCE [LARGE SCALE GENOMIC DNA]</scope>
    <source>
        <strain evidence="10">GSSD-12</strain>
    </source>
</reference>
<dbReference type="PANTHER" id="PTHR43098">
    <property type="entry name" value="L-ORNITHINE N(5)-MONOOXYGENASE-RELATED"/>
    <property type="match status" value="1"/>
</dbReference>
<comment type="cofactor">
    <cofactor evidence="1">
        <name>FAD</name>
        <dbReference type="ChEBI" id="CHEBI:57692"/>
    </cofactor>
</comment>
<evidence type="ECO:0000256" key="4">
    <source>
        <dbReference type="ARBA" id="ARBA00022827"/>
    </source>
</evidence>
<evidence type="ECO:0000256" key="2">
    <source>
        <dbReference type="ARBA" id="ARBA00010139"/>
    </source>
</evidence>
<evidence type="ECO:0000256" key="3">
    <source>
        <dbReference type="ARBA" id="ARBA00022630"/>
    </source>
</evidence>
<sequence>MTTPHAPTPDEIAGLRQRYRLERERRVRPDGATQYRSTDAEFGYYAADPYAGAPAEREPLRDTVDVAVIGGGFGGILAGARLRQQGVKRVRIVEKGGDFGGTWYWNRYPGIHCDIEAHVYLPMLDETGYVPEWKYAPGEEIRRHAVRIAEKYDLYPDALFSTAVTSLTWDDTSETWTVATDRGDTFRATYVVTATGTLSEPKLPGIPGIEDFKGHTFHTSRWDYAYTGGTPDGGMTGLADKRVGIVGTGATGIQVIPMLAEDAAHVYVFQRTPSTVDVRANRRTTAEDVGADRDGWARERRDNYLRIVSGEPAEQDLVADQWTTSAGLLEKLLPSFRRQGDRAAFETAYEVADAAKMNELRARVEETVTDADTAERLKPWYRYACKRPTFSDKYYPAFNRANVTLVDTADTHGIERITDNGVVVGDTAYELDCLIFATGFSVGTSGILSGKLPVHGRDGVQLLHRWAQRGPRSLHGFTCDGFPNLIQLGSLQNASSVNFTHILDEQAVHGAALVAAAEAKGALVEPSGASEDAWLASLAEGAPDHEWFHAQCTPGYYNREGGGRPNSPSAYPDGAFAFHELLKRWREESMAEVLRTRTTPQPS</sequence>
<dbReference type="Pfam" id="PF07992">
    <property type="entry name" value="Pyr_redox_2"/>
    <property type="match status" value="1"/>
</dbReference>
<keyword evidence="10" id="KW-1185">Reference proteome</keyword>
<evidence type="ECO:0000256" key="7">
    <source>
        <dbReference type="ARBA" id="ARBA00023033"/>
    </source>
</evidence>
<evidence type="ECO:0000313" key="9">
    <source>
        <dbReference type="EMBL" id="AXG82165.1"/>
    </source>
</evidence>
<comment type="similarity">
    <text evidence="2">Belongs to the FAD-binding monooxygenase family.</text>
</comment>
<proteinExistence type="inferred from homology"/>
<evidence type="ECO:0000256" key="1">
    <source>
        <dbReference type="ARBA" id="ARBA00001974"/>
    </source>
</evidence>
<dbReference type="PANTHER" id="PTHR43098:SF2">
    <property type="entry name" value="FAD-BINDING MONOOXYGENASE AUSB-RELATED"/>
    <property type="match status" value="1"/>
</dbReference>
<dbReference type="FunFam" id="3.50.50.60:FF:000314">
    <property type="entry name" value="Baeyer-Villiger monooxygenase"/>
    <property type="match status" value="1"/>
</dbReference>
<dbReference type="OrthoDB" id="5168853at2"/>
<keyword evidence="6" id="KW-0560">Oxidoreductase</keyword>
<name>A0A345HZP1_9ACTN</name>
<keyword evidence="4" id="KW-0274">FAD</keyword>
<evidence type="ECO:0000256" key="5">
    <source>
        <dbReference type="ARBA" id="ARBA00022857"/>
    </source>
</evidence>
<keyword evidence="3" id="KW-0285">Flavoprotein</keyword>
<evidence type="ECO:0000256" key="6">
    <source>
        <dbReference type="ARBA" id="ARBA00023002"/>
    </source>
</evidence>
<dbReference type="AlphaFoldDB" id="A0A345HZP1"/>
<dbReference type="Proteomes" id="UP000253868">
    <property type="component" value="Chromosome"/>
</dbReference>
<dbReference type="SUPFAM" id="SSF51905">
    <property type="entry name" value="FAD/NAD(P)-binding domain"/>
    <property type="match status" value="2"/>
</dbReference>
<protein>
    <submittedName>
        <fullName evidence="9">NAD(P)/FAD-dependent oxidoreductase</fullName>
    </submittedName>
</protein>
<accession>A0A345HZP1</accession>